<evidence type="ECO:0000256" key="1">
    <source>
        <dbReference type="SAM" id="Coils"/>
    </source>
</evidence>
<dbReference type="InterPro" id="IPR004244">
    <property type="entry name" value="Transposase_22"/>
</dbReference>
<organism evidence="3 4">
    <name type="scientific">Pelobates cultripes</name>
    <name type="common">Western spadefoot toad</name>
    <dbReference type="NCBI Taxonomy" id="61616"/>
    <lineage>
        <taxon>Eukaryota</taxon>
        <taxon>Metazoa</taxon>
        <taxon>Chordata</taxon>
        <taxon>Craniata</taxon>
        <taxon>Vertebrata</taxon>
        <taxon>Euteleostomi</taxon>
        <taxon>Amphibia</taxon>
        <taxon>Batrachia</taxon>
        <taxon>Anura</taxon>
        <taxon>Pelobatoidea</taxon>
        <taxon>Pelobatidae</taxon>
        <taxon>Pelobates</taxon>
    </lineage>
</organism>
<accession>A0AAD1R4F5</accession>
<evidence type="ECO:0008006" key="5">
    <source>
        <dbReference type="Google" id="ProtNLM"/>
    </source>
</evidence>
<dbReference type="Gene3D" id="3.30.70.1820">
    <property type="entry name" value="L1 transposable element, RRM domain"/>
    <property type="match status" value="1"/>
</dbReference>
<sequence>MGKSRRPHTPGPSQAGSPGRTSGPMDGYVSTPRDMRSAPAAAKMALASPGDSSSDSQTQGSPRGDTLAHISSELAKITGNMLSRADKAEMLAEIRTAIREEVMEVRKDLTALEQRVEALEADRAQTVQHQQATDTATTRQGNVLLDLRRQLEDLDNRGRRNNIRIRGLPENADETLPELLTDLFTHILGDRAPEDYGIERAHRALRPLSPEGPPRDVICCLLSYALKDCIMRAARNQQNIAFRDGQVSLYQDLSAFTLEARRALRPVTAILRERRIPYKWGFPFSLQAKVGQSWHIIRWPADVPRFIRAPSLPTVTVSNWVLERQPQHPRAVSDRPGTGLTGSGFRRGGPDSHEE</sequence>
<evidence type="ECO:0000256" key="2">
    <source>
        <dbReference type="SAM" id="MobiDB-lite"/>
    </source>
</evidence>
<feature type="region of interest" description="Disordered" evidence="2">
    <location>
        <begin position="1"/>
        <end position="66"/>
    </location>
</feature>
<feature type="compositionally biased region" description="Low complexity" evidence="2">
    <location>
        <begin position="38"/>
        <end position="62"/>
    </location>
</feature>
<keyword evidence="1" id="KW-0175">Coiled coil</keyword>
<dbReference type="PANTHER" id="PTHR11505">
    <property type="entry name" value="L1 TRANSPOSABLE ELEMENT-RELATED"/>
    <property type="match status" value="1"/>
</dbReference>
<evidence type="ECO:0000313" key="4">
    <source>
        <dbReference type="Proteomes" id="UP001295444"/>
    </source>
</evidence>
<gene>
    <name evidence="3" type="ORF">PECUL_23A027591</name>
</gene>
<reference evidence="3" key="1">
    <citation type="submission" date="2022-03" db="EMBL/GenBank/DDBJ databases">
        <authorList>
            <person name="Alioto T."/>
            <person name="Alioto T."/>
            <person name="Gomez Garrido J."/>
        </authorList>
    </citation>
    <scope>NUCLEOTIDE SEQUENCE</scope>
</reference>
<dbReference type="AlphaFoldDB" id="A0AAD1R4F5"/>
<protein>
    <recommendedName>
        <fullName evidence="5">Transposase</fullName>
    </recommendedName>
</protein>
<feature type="coiled-coil region" evidence="1">
    <location>
        <begin position="95"/>
        <end position="129"/>
    </location>
</feature>
<name>A0AAD1R4F5_PELCU</name>
<proteinExistence type="predicted"/>
<evidence type="ECO:0000313" key="3">
    <source>
        <dbReference type="EMBL" id="CAH2223021.1"/>
    </source>
</evidence>
<feature type="region of interest" description="Disordered" evidence="2">
    <location>
        <begin position="326"/>
        <end position="355"/>
    </location>
</feature>
<keyword evidence="4" id="KW-1185">Reference proteome</keyword>
<dbReference type="EMBL" id="OW240912">
    <property type="protein sequence ID" value="CAH2223021.1"/>
    <property type="molecule type" value="Genomic_DNA"/>
</dbReference>
<dbReference type="Proteomes" id="UP001295444">
    <property type="component" value="Chromosome 01"/>
</dbReference>
<feature type="compositionally biased region" description="Polar residues" evidence="2">
    <location>
        <begin position="11"/>
        <end position="20"/>
    </location>
</feature>